<proteinExistence type="predicted"/>
<sequence>MLAQSRFRDILQRLYANRCFCAKAKRQQQVFVCAKAKRQQQVFVCAKAKRQQQVFVCAKAKRQQQVFACAKAKRQQQVFACAKAKRQQQQQQHYVGHSGVFTGCEGLSLSSSMSVGVWIPAERS</sequence>
<dbReference type="Proteomes" id="UP000232101">
    <property type="component" value="Unassembled WGS sequence"/>
</dbReference>
<comment type="caution">
    <text evidence="2">The sequence shown here is derived from an EMBL/GenBank/DDBJ whole genome shotgun (WGS) entry which is preliminary data.</text>
</comment>
<dbReference type="AlphaFoldDB" id="A0A2M9Q8L2"/>
<gene>
    <name evidence="2" type="ORF">CWD94_07330</name>
    <name evidence="1" type="ORF">CWD94_19710</name>
</gene>
<protein>
    <submittedName>
        <fullName evidence="2">Uncharacterized protein</fullName>
    </submittedName>
</protein>
<dbReference type="EMBL" id="PHQY01000389">
    <property type="protein sequence ID" value="PJO44372.1"/>
    <property type="molecule type" value="Genomic_DNA"/>
</dbReference>
<organism evidence="2 3">
    <name type="scientific">Lysinibacillus xylanilyticus</name>
    <dbReference type="NCBI Taxonomy" id="582475"/>
    <lineage>
        <taxon>Bacteria</taxon>
        <taxon>Bacillati</taxon>
        <taxon>Bacillota</taxon>
        <taxon>Bacilli</taxon>
        <taxon>Bacillales</taxon>
        <taxon>Bacillaceae</taxon>
        <taxon>Lysinibacillus</taxon>
    </lineage>
</organism>
<name>A0A2M9Q8L2_9BACI</name>
<dbReference type="EMBL" id="PHQY01000660">
    <property type="protein sequence ID" value="PJO42056.1"/>
    <property type="molecule type" value="Genomic_DNA"/>
</dbReference>
<accession>A0A2M9Q8L2</accession>
<evidence type="ECO:0000313" key="1">
    <source>
        <dbReference type="EMBL" id="PJO42056.1"/>
    </source>
</evidence>
<evidence type="ECO:0000313" key="2">
    <source>
        <dbReference type="EMBL" id="PJO44372.1"/>
    </source>
</evidence>
<evidence type="ECO:0000313" key="3">
    <source>
        <dbReference type="Proteomes" id="UP000232101"/>
    </source>
</evidence>
<reference evidence="2 3" key="1">
    <citation type="submission" date="2017-11" db="EMBL/GenBank/DDBJ databases">
        <title>Bacterial isolate from king chilli rhizosphere.</title>
        <authorList>
            <person name="Takhelmayum P."/>
            <person name="Sarangthem I."/>
        </authorList>
    </citation>
    <scope>NUCLEOTIDE SEQUENCE [LARGE SCALE GENOMIC DNA]</scope>
    <source>
        <strain evidence="2">T26</strain>
        <strain evidence="3">t26</strain>
    </source>
</reference>